<comment type="caution">
    <text evidence="1">The sequence shown here is derived from an EMBL/GenBank/DDBJ whole genome shotgun (WGS) entry which is preliminary data.</text>
</comment>
<dbReference type="SUPFAM" id="SSF56219">
    <property type="entry name" value="DNase I-like"/>
    <property type="match status" value="1"/>
</dbReference>
<name>A0A9D5BLX4_PEA</name>
<dbReference type="Proteomes" id="UP001058974">
    <property type="component" value="Chromosome 1"/>
</dbReference>
<evidence type="ECO:0000313" key="2">
    <source>
        <dbReference type="Proteomes" id="UP001058974"/>
    </source>
</evidence>
<dbReference type="EMBL" id="JAMSHJ010000001">
    <property type="protein sequence ID" value="KAI5445941.1"/>
    <property type="molecule type" value="Genomic_DNA"/>
</dbReference>
<keyword evidence="2" id="KW-1185">Reference proteome</keyword>
<sequence>MYLANIKSVSDVASKLWEKAAAFGVDGGDDVDFHVEAIRRCGSSLKRKSLAQLNRKEDFDVCFIQEIKDKEEERKGVNSFVNHGEMVEFNDFIEGLALIDVPLIGKKFTWFNLRGKATSRLDRFLLSEELVKEWMVDGQMVGSRYFSDHCLFIWEWRRRSNALDFEVANEGLFDGDSMALKRASTSMKRLRRNNLVGLNSVDGWVDKVVSVKKEVKRHFEDMFKEPIALRPSLSGLPFQMLDDIDRGVKHCGLFNLALLSKWKWRILNGGSALWSNIIAARYGNVNLEMFGGPCVSRKASLWWRDVCSIGEPLNIDHLHSNWFSSSVSYKIGNGRSLDLWRHAWLGSSSFDISSLLCFAFVGQFFLECVISGCGSMILGSGILVLVGSS</sequence>
<protein>
    <submittedName>
        <fullName evidence="1">Uncharacterized protein</fullName>
    </submittedName>
</protein>
<dbReference type="PANTHER" id="PTHR33710:SF64">
    <property type="entry name" value="ENDONUCLEASE_EXONUCLEASE_PHOSPHATASE DOMAIN-CONTAINING PROTEIN"/>
    <property type="match status" value="1"/>
</dbReference>
<gene>
    <name evidence="1" type="ORF">KIW84_013967</name>
</gene>
<dbReference type="InterPro" id="IPR036691">
    <property type="entry name" value="Endo/exonu/phosph_ase_sf"/>
</dbReference>
<dbReference type="AlphaFoldDB" id="A0A9D5BLX4"/>
<evidence type="ECO:0000313" key="1">
    <source>
        <dbReference type="EMBL" id="KAI5445941.1"/>
    </source>
</evidence>
<dbReference type="Gramene" id="Psat01G0396700-T1">
    <property type="protein sequence ID" value="KAI5445941.1"/>
    <property type="gene ID" value="KIW84_013967"/>
</dbReference>
<reference evidence="1 2" key="1">
    <citation type="journal article" date="2022" name="Nat. Genet.">
        <title>Improved pea reference genome and pan-genome highlight genomic features and evolutionary characteristics.</title>
        <authorList>
            <person name="Yang T."/>
            <person name="Liu R."/>
            <person name="Luo Y."/>
            <person name="Hu S."/>
            <person name="Wang D."/>
            <person name="Wang C."/>
            <person name="Pandey M.K."/>
            <person name="Ge S."/>
            <person name="Xu Q."/>
            <person name="Li N."/>
            <person name="Li G."/>
            <person name="Huang Y."/>
            <person name="Saxena R.K."/>
            <person name="Ji Y."/>
            <person name="Li M."/>
            <person name="Yan X."/>
            <person name="He Y."/>
            <person name="Liu Y."/>
            <person name="Wang X."/>
            <person name="Xiang C."/>
            <person name="Varshney R.K."/>
            <person name="Ding H."/>
            <person name="Gao S."/>
            <person name="Zong X."/>
        </authorList>
    </citation>
    <scope>NUCLEOTIDE SEQUENCE [LARGE SCALE GENOMIC DNA]</scope>
    <source>
        <strain evidence="1 2">cv. Zhongwan 6</strain>
    </source>
</reference>
<dbReference type="Gene3D" id="3.60.10.10">
    <property type="entry name" value="Endonuclease/exonuclease/phosphatase"/>
    <property type="match status" value="1"/>
</dbReference>
<accession>A0A9D5BLX4</accession>
<proteinExistence type="predicted"/>
<dbReference type="PANTHER" id="PTHR33710">
    <property type="entry name" value="BNAC02G09200D PROTEIN"/>
    <property type="match status" value="1"/>
</dbReference>
<organism evidence="1 2">
    <name type="scientific">Pisum sativum</name>
    <name type="common">Garden pea</name>
    <name type="synonym">Lathyrus oleraceus</name>
    <dbReference type="NCBI Taxonomy" id="3888"/>
    <lineage>
        <taxon>Eukaryota</taxon>
        <taxon>Viridiplantae</taxon>
        <taxon>Streptophyta</taxon>
        <taxon>Embryophyta</taxon>
        <taxon>Tracheophyta</taxon>
        <taxon>Spermatophyta</taxon>
        <taxon>Magnoliopsida</taxon>
        <taxon>eudicotyledons</taxon>
        <taxon>Gunneridae</taxon>
        <taxon>Pentapetalae</taxon>
        <taxon>rosids</taxon>
        <taxon>fabids</taxon>
        <taxon>Fabales</taxon>
        <taxon>Fabaceae</taxon>
        <taxon>Papilionoideae</taxon>
        <taxon>50 kb inversion clade</taxon>
        <taxon>NPAAA clade</taxon>
        <taxon>Hologalegina</taxon>
        <taxon>IRL clade</taxon>
        <taxon>Fabeae</taxon>
        <taxon>Lathyrus</taxon>
    </lineage>
</organism>